<dbReference type="InterPro" id="IPR003616">
    <property type="entry name" value="Post-SET_dom"/>
</dbReference>
<feature type="domain" description="SET" evidence="13">
    <location>
        <begin position="1114"/>
        <end position="1231"/>
    </location>
</feature>
<evidence type="ECO:0000259" key="16">
    <source>
        <dbReference type="PROSITE" id="PS51215"/>
    </source>
</evidence>
<feature type="compositionally biased region" description="Polar residues" evidence="11">
    <location>
        <begin position="528"/>
        <end position="544"/>
    </location>
</feature>
<name>A0A8T0KIP5_PHAAN</name>
<keyword evidence="7" id="KW-0479">Metal-binding</keyword>
<keyword evidence="10" id="KW-0539">Nucleus</keyword>
<dbReference type="GO" id="GO:0032259">
    <property type="term" value="P:methylation"/>
    <property type="evidence" value="ECO:0007669"/>
    <property type="project" value="UniProtKB-KW"/>
</dbReference>
<protein>
    <submittedName>
        <fullName evidence="17">Histone-lysine N-methyltransferase</fullName>
    </submittedName>
</protein>
<dbReference type="PANTHER" id="PTHR22884">
    <property type="entry name" value="SET DOMAIN PROTEINS"/>
    <property type="match status" value="1"/>
</dbReference>
<dbReference type="SMART" id="SM00317">
    <property type="entry name" value="SET"/>
    <property type="match status" value="1"/>
</dbReference>
<comment type="subcellular location">
    <subcellularLocation>
        <location evidence="2">Chromosome</location>
    </subcellularLocation>
    <subcellularLocation>
        <location evidence="1">Nucleus</location>
    </subcellularLocation>
</comment>
<feature type="transmembrane region" description="Helical" evidence="12">
    <location>
        <begin position="1643"/>
        <end position="1660"/>
    </location>
</feature>
<dbReference type="Gene3D" id="2.170.270.10">
    <property type="entry name" value="SET domain"/>
    <property type="match status" value="1"/>
</dbReference>
<dbReference type="GO" id="GO:0005634">
    <property type="term" value="C:nucleus"/>
    <property type="evidence" value="ECO:0007669"/>
    <property type="project" value="UniProtKB-SubCell"/>
</dbReference>
<gene>
    <name evidence="17" type="ORF">HKW66_Vig0103500</name>
</gene>
<feature type="domain" description="CW-type" evidence="15">
    <location>
        <begin position="948"/>
        <end position="1002"/>
    </location>
</feature>
<evidence type="ECO:0000259" key="15">
    <source>
        <dbReference type="PROSITE" id="PS51050"/>
    </source>
</evidence>
<dbReference type="CDD" id="cd19172">
    <property type="entry name" value="SET_SETD2"/>
    <property type="match status" value="1"/>
</dbReference>
<feature type="compositionally biased region" description="Basic and acidic residues" evidence="11">
    <location>
        <begin position="860"/>
        <end position="875"/>
    </location>
</feature>
<dbReference type="InterPro" id="IPR011124">
    <property type="entry name" value="Znf_CW"/>
</dbReference>
<keyword evidence="8" id="KW-0863">Zinc-finger</keyword>
<feature type="compositionally biased region" description="Basic residues" evidence="11">
    <location>
        <begin position="436"/>
        <end position="459"/>
    </location>
</feature>
<feature type="domain" description="Post-SET" evidence="14">
    <location>
        <begin position="1239"/>
        <end position="1255"/>
    </location>
</feature>
<keyword evidence="6" id="KW-0949">S-adenosyl-L-methionine</keyword>
<dbReference type="InterPro" id="IPR001214">
    <property type="entry name" value="SET_dom"/>
</dbReference>
<reference evidence="17 18" key="1">
    <citation type="submission" date="2020-05" db="EMBL/GenBank/DDBJ databases">
        <title>Vigna angularis (adzuki bean) Var. LongXiaoDou No. 4 denovo assembly.</title>
        <authorList>
            <person name="Xiang H."/>
        </authorList>
    </citation>
    <scope>NUCLEOTIDE SEQUENCE [LARGE SCALE GENOMIC DNA]</scope>
    <source>
        <tissue evidence="17">Leaf</tissue>
    </source>
</reference>
<feature type="region of interest" description="Disordered" evidence="11">
    <location>
        <begin position="144"/>
        <end position="168"/>
    </location>
</feature>
<keyword evidence="4" id="KW-0489">Methyltransferase</keyword>
<keyword evidence="5" id="KW-0808">Transferase</keyword>
<feature type="compositionally biased region" description="Polar residues" evidence="11">
    <location>
        <begin position="820"/>
        <end position="836"/>
    </location>
</feature>
<accession>A0A8T0KIP5</accession>
<dbReference type="PROSITE" id="PS50868">
    <property type="entry name" value="POST_SET"/>
    <property type="match status" value="1"/>
</dbReference>
<evidence type="ECO:0000256" key="11">
    <source>
        <dbReference type="SAM" id="MobiDB-lite"/>
    </source>
</evidence>
<organism evidence="17 18">
    <name type="scientific">Phaseolus angularis</name>
    <name type="common">Azuki bean</name>
    <name type="synonym">Vigna angularis</name>
    <dbReference type="NCBI Taxonomy" id="3914"/>
    <lineage>
        <taxon>Eukaryota</taxon>
        <taxon>Viridiplantae</taxon>
        <taxon>Streptophyta</taxon>
        <taxon>Embryophyta</taxon>
        <taxon>Tracheophyta</taxon>
        <taxon>Spermatophyta</taxon>
        <taxon>Magnoliopsida</taxon>
        <taxon>eudicotyledons</taxon>
        <taxon>Gunneridae</taxon>
        <taxon>Pentapetalae</taxon>
        <taxon>rosids</taxon>
        <taxon>fabids</taxon>
        <taxon>Fabales</taxon>
        <taxon>Fabaceae</taxon>
        <taxon>Papilionoideae</taxon>
        <taxon>50 kb inversion clade</taxon>
        <taxon>NPAAA clade</taxon>
        <taxon>indigoferoid/millettioid clade</taxon>
        <taxon>Phaseoleae</taxon>
        <taxon>Vigna</taxon>
    </lineage>
</organism>
<dbReference type="Pfam" id="PF17907">
    <property type="entry name" value="AWS"/>
    <property type="match status" value="1"/>
</dbReference>
<sequence>MIEMGSCGRSATVNDPSGGSVIEQHLYSEVAEQVVSVQESCLEVACNVVDSNADLSTVTDGYVGEDLVGSARCLDEGSCDALGLASECENADLLSLEKPAEDDCLNCLGVSYGGIEVPCASSGPEGNFQGEEIFDLRSRPLTTDDSPRLCAQQDGQKDDKSHVSPAAGDESLVVGGKIDDTGLLGDVFNHVLDFRDSEMSLELESVADLLVDCNQQNEQQEIMRNADSLFNVVEKCDNLIGTEADGCWQVSPTADMEVPSGALCADTEVESTSDPKDGEVHNSTCEEKVKSFVDEEIIVINSCVKISSSPGCHGTVESSSVDSPCEPALLDPGCEMKKDVLQIEDAFCKLKDCSSEETSNSTFREPFSPESGLPSVASIANCSSKDVSDLHFKGDDVSTPATNNAVDDPGQMVNDGKEALNVDCITESISLLSQRNSRRSKVGRKTQTKKASRRGKNKTKVTCPNGDYMKLYSEAARKKRTCFSKPARSSIWGLIGNIEHFFEHYNEHAVGEAVCQEFGKARSKRQSGKTVKNNASTGSLSSEQKCPVSTTRVRLKIKFGKEPDLSCSNVLTPESVDGLASASYLESGSASQKIASNLEDKMLKVVTLGNTESFNNNVDKDDLVRNGQVANSPIEGHTEITEKADGDVEEHCLAAPPEKVVEALIEPINNKGMDPGTSPDSEVINSIPEVHVGERHEDLHDAVLGSSKVLNSIVDATVSRRGKKKDKLISSGICITEDESQGPPRNRRRKQSKNRRGKKNGTGAISSLDLSTLTQISKSTSSKELCPESLSLSGETELGRTAEALKVKNDMDINTSCKPSVDNGFSESQVSENMPSSARPLGRKLPKSLRPSKVSRTKFKASDSADRKKTTCTRKEKQKKPIVKSEVKRKGASLKITCEMEDRAHAEANIGNHKLDAVRKINAEDNKVSVNVSSLDTLSGVGLGGQLPSPRNAWVRCDDCYKWRRIPAVLADLIDETNRTWTCKDSSDKAFADCAVPQEKSNAEINAELGLSDASGDEDAYEGSKNFKELEYRPPFVFQGSTFTHIFTNEFLHRSHKTQTIDEIMVCHCKAPQEGKFGCGDECLNRMLNIECAQGTCPCGDRCSNQQFQKRKYASLRWFKCGKKGYGLKALGNVAKGQFLIEYVGEVLDMQTYEARQREYALKGHRHFYFMTLNGSEVIDASAKGNLGRFINHSCDPNCRTEKWMVNGEICIGLFALRDIKQDEELTFDYNYVRVFGAAAKKCYCGSPSCRGYIGGGDPLNAELIVQSDSEEEFPEPVMLTRDGEIEEAPKYFNNDDTESARIMLKGRDVLEKSTSAIDSDGSPEKESFMNPASAVSLLHSSAEMDDSKGKLPSAIRVEEISQQMEDVTSKPMPAVQGYEKEKESEFADKTSSTQRLETTSPLTAASKMLSNSTGSNRESKSEIIEGKKNPKLNGSVKKGKVHTSPPNGLKAEVTANRLQLSSVKHKKFEGSSNGRFEAVQEKLNELLDGDGGISKRKDATKGYLKLLFLTVASGDRSNGEAIQSNRDLSMILDALLKTKSRAVLNDIINKNGLQMLHNIMKQYRQDFKKIPILRKLLKVLEYLAASKILTPEQINGGPPCHGMESPIGRMFIMEWLLTGSDVITTRKLASCGSSGGGEISDIIEALILTVVPVSLLLGLSIAQVLTSSQYWVVHIVSVAFIYCTLLNFSVAQSNRLILPLTFLAREQIGAASLALWHDYPLDGFLSQFSVLTSSFRESMLSLTEHDDKQVHQIARSFRDRWFPRPNRKHGYLDRDDNRMESHRTFNGNRFSASHSHRHEQDLRAAEAMDCSQQSMHVTTPVDADTQESCPAHSVDGVEIKGPKKRKRKSRWDQPAKSNSLSDAVMSSVGESQNIHEDVPPGFSCPIGPLNASSLNSGNLVLQNASRSGCPSDLVVGHSKRKFNSRLPVAYGMPWSVAQQYGTPHTEFPERWVTAPGIPFVPFPPLPPYPRDNKDSQPSNNYSAMIIDQPAEAMTRDHSAEVKEGDNSSMVTCCADDMIPSTTSANPEESNLLFEDNEAKRMKGDSHDLVTKYYRQQKWNNSKIHRPWFRRNAWKCNENNSNGDMCSIDVDVPKESEDTCDAEDAICREEKGGNNIY</sequence>
<dbReference type="Gene3D" id="3.30.40.100">
    <property type="match status" value="1"/>
</dbReference>
<dbReference type="SMART" id="SM00508">
    <property type="entry name" value="PostSET"/>
    <property type="match status" value="1"/>
</dbReference>
<dbReference type="InterPro" id="IPR044437">
    <property type="entry name" value="SETD2/Set2_SET"/>
</dbReference>
<evidence type="ECO:0000256" key="4">
    <source>
        <dbReference type="ARBA" id="ARBA00022603"/>
    </source>
</evidence>
<feature type="region of interest" description="Disordered" evidence="11">
    <location>
        <begin position="1364"/>
        <end position="1450"/>
    </location>
</feature>
<feature type="region of interest" description="Disordered" evidence="11">
    <location>
        <begin position="435"/>
        <end position="460"/>
    </location>
</feature>
<dbReference type="FunFam" id="2.170.270.10:FF:000035">
    <property type="entry name" value="Histone-lysine N-methyltransferase"/>
    <property type="match status" value="1"/>
</dbReference>
<comment type="caution">
    <text evidence="17">The sequence shown here is derived from an EMBL/GenBank/DDBJ whole genome shotgun (WGS) entry which is preliminary data.</text>
</comment>
<evidence type="ECO:0000256" key="12">
    <source>
        <dbReference type="SAM" id="Phobius"/>
    </source>
</evidence>
<feature type="compositionally biased region" description="Polar residues" evidence="11">
    <location>
        <begin position="1785"/>
        <end position="1794"/>
    </location>
</feature>
<dbReference type="PROSITE" id="PS51050">
    <property type="entry name" value="ZF_CW"/>
    <property type="match status" value="1"/>
</dbReference>
<feature type="compositionally biased region" description="Basic and acidic residues" evidence="11">
    <location>
        <begin position="1771"/>
        <end position="1784"/>
    </location>
</feature>
<keyword evidence="12" id="KW-1133">Transmembrane helix</keyword>
<feature type="region of interest" description="Disordered" evidence="11">
    <location>
        <begin position="1769"/>
        <end position="1797"/>
    </location>
</feature>
<evidence type="ECO:0000313" key="18">
    <source>
        <dbReference type="Proteomes" id="UP000743370"/>
    </source>
</evidence>
<dbReference type="SUPFAM" id="SSF82199">
    <property type="entry name" value="SET domain"/>
    <property type="match status" value="1"/>
</dbReference>
<dbReference type="Pfam" id="PF00856">
    <property type="entry name" value="SET"/>
    <property type="match status" value="1"/>
</dbReference>
<proteinExistence type="predicted"/>
<dbReference type="PROSITE" id="PS51215">
    <property type="entry name" value="AWS"/>
    <property type="match status" value="1"/>
</dbReference>
<evidence type="ECO:0000256" key="1">
    <source>
        <dbReference type="ARBA" id="ARBA00004123"/>
    </source>
</evidence>
<evidence type="ECO:0000256" key="2">
    <source>
        <dbReference type="ARBA" id="ARBA00004286"/>
    </source>
</evidence>
<feature type="compositionally biased region" description="Basic and acidic residues" evidence="11">
    <location>
        <begin position="1379"/>
        <end position="1389"/>
    </location>
</feature>
<dbReference type="SMART" id="SM00570">
    <property type="entry name" value="AWS"/>
    <property type="match status" value="1"/>
</dbReference>
<dbReference type="InterPro" id="IPR046341">
    <property type="entry name" value="SET_dom_sf"/>
</dbReference>
<dbReference type="GO" id="GO:0005694">
    <property type="term" value="C:chromosome"/>
    <property type="evidence" value="ECO:0007669"/>
    <property type="project" value="UniProtKB-SubCell"/>
</dbReference>
<evidence type="ECO:0000256" key="6">
    <source>
        <dbReference type="ARBA" id="ARBA00022691"/>
    </source>
</evidence>
<keyword evidence="9" id="KW-0862">Zinc</keyword>
<dbReference type="PROSITE" id="PS50280">
    <property type="entry name" value="SET"/>
    <property type="match status" value="1"/>
</dbReference>
<dbReference type="EMBL" id="JABFOF010000004">
    <property type="protein sequence ID" value="KAG2399797.1"/>
    <property type="molecule type" value="Genomic_DNA"/>
</dbReference>
<feature type="compositionally biased region" description="Basic and acidic residues" evidence="11">
    <location>
        <begin position="1418"/>
        <end position="1429"/>
    </location>
</feature>
<dbReference type="InterPro" id="IPR006560">
    <property type="entry name" value="AWS_dom"/>
</dbReference>
<keyword evidence="3" id="KW-0158">Chromosome</keyword>
<evidence type="ECO:0000256" key="5">
    <source>
        <dbReference type="ARBA" id="ARBA00022679"/>
    </source>
</evidence>
<dbReference type="Pfam" id="PF07496">
    <property type="entry name" value="zf-CW"/>
    <property type="match status" value="1"/>
</dbReference>
<dbReference type="InterPro" id="IPR050777">
    <property type="entry name" value="SET2_Histone-Lys_MeTrsfase"/>
</dbReference>
<feature type="transmembrane region" description="Helical" evidence="12">
    <location>
        <begin position="1672"/>
        <end position="1691"/>
    </location>
</feature>
<dbReference type="GO" id="GO:0008270">
    <property type="term" value="F:zinc ion binding"/>
    <property type="evidence" value="ECO:0007669"/>
    <property type="project" value="UniProtKB-KW"/>
</dbReference>
<evidence type="ECO:0000313" key="17">
    <source>
        <dbReference type="EMBL" id="KAG2399797.1"/>
    </source>
</evidence>
<feature type="compositionally biased region" description="Basic residues" evidence="11">
    <location>
        <begin position="745"/>
        <end position="759"/>
    </location>
</feature>
<evidence type="ECO:0000256" key="8">
    <source>
        <dbReference type="ARBA" id="ARBA00022771"/>
    </source>
</evidence>
<keyword evidence="12" id="KW-0472">Membrane</keyword>
<dbReference type="GO" id="GO:0046975">
    <property type="term" value="F:histone H3K36 methyltransferase activity"/>
    <property type="evidence" value="ECO:0007669"/>
    <property type="project" value="InterPro"/>
</dbReference>
<evidence type="ECO:0000259" key="14">
    <source>
        <dbReference type="PROSITE" id="PS50868"/>
    </source>
</evidence>
<dbReference type="FunFam" id="3.30.40.100:FF:000006">
    <property type="entry name" value="Histone-lysine N-methyltransferase"/>
    <property type="match status" value="1"/>
</dbReference>
<feature type="region of interest" description="Disordered" evidence="11">
    <location>
        <begin position="735"/>
        <end position="768"/>
    </location>
</feature>
<dbReference type="Proteomes" id="UP000743370">
    <property type="component" value="Unassembled WGS sequence"/>
</dbReference>
<evidence type="ECO:0000256" key="10">
    <source>
        <dbReference type="ARBA" id="ARBA00023242"/>
    </source>
</evidence>
<feature type="compositionally biased region" description="Polar residues" evidence="11">
    <location>
        <begin position="1390"/>
        <end position="1417"/>
    </location>
</feature>
<feature type="domain" description="AWS" evidence="16">
    <location>
        <begin position="1062"/>
        <end position="1112"/>
    </location>
</feature>
<keyword evidence="12" id="KW-0812">Transmembrane</keyword>
<evidence type="ECO:0000256" key="3">
    <source>
        <dbReference type="ARBA" id="ARBA00022454"/>
    </source>
</evidence>
<feature type="region of interest" description="Disordered" evidence="11">
    <location>
        <begin position="524"/>
        <end position="544"/>
    </location>
</feature>
<feature type="region of interest" description="Disordered" evidence="11">
    <location>
        <begin position="820"/>
        <end position="883"/>
    </location>
</feature>
<feature type="region of interest" description="Disordered" evidence="11">
    <location>
        <begin position="1820"/>
        <end position="1869"/>
    </location>
</feature>
<evidence type="ECO:0000256" key="9">
    <source>
        <dbReference type="ARBA" id="ARBA00022833"/>
    </source>
</evidence>
<evidence type="ECO:0000256" key="7">
    <source>
        <dbReference type="ARBA" id="ARBA00022723"/>
    </source>
</evidence>
<evidence type="ECO:0000259" key="13">
    <source>
        <dbReference type="PROSITE" id="PS50280"/>
    </source>
</evidence>